<keyword evidence="2" id="KW-1185">Reference proteome</keyword>
<accession>A0AAV9N318</accession>
<protein>
    <submittedName>
        <fullName evidence="1">Uncharacterized protein</fullName>
    </submittedName>
</protein>
<dbReference type="RefSeq" id="XP_064703960.1">
    <property type="nucleotide sequence ID" value="XM_064849257.1"/>
</dbReference>
<evidence type="ECO:0000313" key="1">
    <source>
        <dbReference type="EMBL" id="KAK5048601.1"/>
    </source>
</evidence>
<gene>
    <name evidence="1" type="ORF">LTR84_005692</name>
</gene>
<organism evidence="1 2">
    <name type="scientific">Exophiala bonariae</name>
    <dbReference type="NCBI Taxonomy" id="1690606"/>
    <lineage>
        <taxon>Eukaryota</taxon>
        <taxon>Fungi</taxon>
        <taxon>Dikarya</taxon>
        <taxon>Ascomycota</taxon>
        <taxon>Pezizomycotina</taxon>
        <taxon>Eurotiomycetes</taxon>
        <taxon>Chaetothyriomycetidae</taxon>
        <taxon>Chaetothyriales</taxon>
        <taxon>Herpotrichiellaceae</taxon>
        <taxon>Exophiala</taxon>
    </lineage>
</organism>
<dbReference type="AlphaFoldDB" id="A0AAV9N318"/>
<sequence>MDFLFGSTAAPIFGGAQDALQTVAGMGGTKNVCFVDNSNQSTIKMTLAPSYGSLNNEAMKKMDDNTKVMIGTAVSMLQNFNDHDRTWDNVVSAMKSNSLLQLEGGDGIHRSDQITKSGSGDFKFDGSPDMGFVSEVRPDQHEERRRSLSIDMISHQIETWFKNLIGDSDIINTMNVNIQDLARVAAQSGASVDGVGAVFGKDESHFKNVLDIGALRYPDLTNPYFKVYRIVVNAWSHSSRILFHQEDSNGINGDYHCCNFKPNPERIASLREEVRHQAIQIAEDLFKN</sequence>
<comment type="caution">
    <text evidence="1">The sequence shown here is derived from an EMBL/GenBank/DDBJ whole genome shotgun (WGS) entry which is preliminary data.</text>
</comment>
<name>A0AAV9N318_9EURO</name>
<dbReference type="EMBL" id="JAVRRD010000021">
    <property type="protein sequence ID" value="KAK5048601.1"/>
    <property type="molecule type" value="Genomic_DNA"/>
</dbReference>
<proteinExistence type="predicted"/>
<dbReference type="Proteomes" id="UP001358417">
    <property type="component" value="Unassembled WGS sequence"/>
</dbReference>
<evidence type="ECO:0000313" key="2">
    <source>
        <dbReference type="Proteomes" id="UP001358417"/>
    </source>
</evidence>
<dbReference type="GeneID" id="89973867"/>
<reference evidence="1 2" key="1">
    <citation type="submission" date="2023-08" db="EMBL/GenBank/DDBJ databases">
        <title>Black Yeasts Isolated from many extreme environments.</title>
        <authorList>
            <person name="Coleine C."/>
            <person name="Stajich J.E."/>
            <person name="Selbmann L."/>
        </authorList>
    </citation>
    <scope>NUCLEOTIDE SEQUENCE [LARGE SCALE GENOMIC DNA]</scope>
    <source>
        <strain evidence="1 2">CCFEE 5792</strain>
    </source>
</reference>